<gene>
    <name evidence="1" type="ORF">JCM17846_07050</name>
</gene>
<dbReference type="EMBL" id="BKCN01000002">
    <property type="protein sequence ID" value="GER03023.1"/>
    <property type="molecule type" value="Genomic_DNA"/>
</dbReference>
<reference evidence="1 2" key="1">
    <citation type="submission" date="2019-09" db="EMBL/GenBank/DDBJ databases">
        <title>NBRP : Genome information of microbial organism related human and environment.</title>
        <authorList>
            <person name="Hattori M."/>
            <person name="Oshima K."/>
            <person name="Inaba H."/>
            <person name="Suda W."/>
            <person name="Sakamoto M."/>
            <person name="Iino T."/>
            <person name="Kitahara M."/>
            <person name="Oshida Y."/>
            <person name="Iida T."/>
            <person name="Kudo T."/>
            <person name="Itoh T."/>
            <person name="Ohkuma M."/>
        </authorList>
    </citation>
    <scope>NUCLEOTIDE SEQUENCE [LARGE SCALE GENOMIC DNA]</scope>
    <source>
        <strain evidence="1 2">Q-1</strain>
    </source>
</reference>
<protein>
    <submittedName>
        <fullName evidence="1">Uncharacterized protein</fullName>
    </submittedName>
</protein>
<dbReference type="Gene3D" id="1.25.40.10">
    <property type="entry name" value="Tetratricopeptide repeat domain"/>
    <property type="match status" value="1"/>
</dbReference>
<dbReference type="Proteomes" id="UP000324996">
    <property type="component" value="Unassembled WGS sequence"/>
</dbReference>
<accession>A0A5A7N423</accession>
<sequence length="714" mass="78144">MGSVGLSVRRTGQIWRVRIVSGASAPARELTPVRQAGAQGTVIFVAADEVGGRLSLVDPAVGDRLSVIPLGDDGRGLAQDHQYVDFHLLPSAQGLVIDPVADGLQIVRFATGVSIGSQRGLAISGSELAARMGAARGGTVVSRMIDLEAWRQGAHEGTKADYTAREQQMLVDLSLADAASRKSVRWDLARFYAGHGAYPEAYAMLALLADTDPEIKNTLQWKAVSGVVLLGLNRPLEALTALLDPKLDAESDLWLWRALAANHAERHALALDYFRRGTEALALHDRPFLAKIHLAIAQSALAEKAYDLASGQITSLQNMGLSGNQALAVDYLYGQLAQSRGDIATARARYQDAASARDRHLSTKARLQLARLEYGEGNISISEATARLERLRFAWRGDRLEMDVLETLADLYRQQEQYRQALLTLQLAASAFATDAQSRDLAAQMSAIFSRLFLDGAADKLPPLEALGLFYDFSELTPLGSSGDRMIRHLVERLVSVDLVDRAAELLEHQVSYRLEGSAQALVAAQLGKIYLLDSRPEETLRIMRATRQPILPDDVLKQRTLVSARALSELKRYEEALVLLENTSGREADQLRADIYWASQDWPALAAISDRLLGNRWRNDAPLALPEREILIRQALALSFNDARERLAQLRSRYRPLIMEGDYAGVFDLLTSPSGTPAGELGRIAGELGGVDQFRSFLSAYRAEFTPTGGTAF</sequence>
<proteinExistence type="predicted"/>
<evidence type="ECO:0000313" key="1">
    <source>
        <dbReference type="EMBL" id="GER03023.1"/>
    </source>
</evidence>
<evidence type="ECO:0000313" key="2">
    <source>
        <dbReference type="Proteomes" id="UP000324996"/>
    </source>
</evidence>
<dbReference type="InterPro" id="IPR011990">
    <property type="entry name" value="TPR-like_helical_dom_sf"/>
</dbReference>
<dbReference type="AlphaFoldDB" id="A0A5A7N423"/>
<keyword evidence="2" id="KW-1185">Reference proteome</keyword>
<comment type="caution">
    <text evidence="1">The sequence shown here is derived from an EMBL/GenBank/DDBJ whole genome shotgun (WGS) entry which is preliminary data.</text>
</comment>
<name>A0A5A7N423_9PROT</name>
<organism evidence="1 2">
    <name type="scientific">Iodidimonas nitroreducens</name>
    <dbReference type="NCBI Taxonomy" id="1236968"/>
    <lineage>
        <taxon>Bacteria</taxon>
        <taxon>Pseudomonadati</taxon>
        <taxon>Pseudomonadota</taxon>
        <taxon>Alphaproteobacteria</taxon>
        <taxon>Iodidimonadales</taxon>
        <taxon>Iodidimonadaceae</taxon>
        <taxon>Iodidimonas</taxon>
    </lineage>
</organism>